<reference evidence="3" key="1">
    <citation type="submission" date="2008-12" db="EMBL/GenBank/DDBJ databases">
        <title>Annotation of Streptomyces ghanaensis ATCC 14672.</title>
        <authorList>
            <consortium name="The Broad Institute Genome Sequencing Platform"/>
            <consortium name="Broad Institute Microbial Sequencing Center"/>
            <person name="Fischbach M."/>
            <person name="Ward D."/>
            <person name="Young S."/>
            <person name="Kodira C.D."/>
            <person name="Zeng Q."/>
            <person name="Koehrsen M."/>
            <person name="Godfrey P."/>
            <person name="Alvarado L."/>
            <person name="Berlin A.M."/>
            <person name="Borenstein D."/>
            <person name="Chen Z."/>
            <person name="Engels R."/>
            <person name="Freedman E."/>
            <person name="Gellesch M."/>
            <person name="Goldberg J."/>
            <person name="Griggs A."/>
            <person name="Gujja S."/>
            <person name="Heiman D.I."/>
            <person name="Hepburn T.A."/>
            <person name="Howarth C."/>
            <person name="Jen D."/>
            <person name="Larson L."/>
            <person name="Lewis B."/>
            <person name="Mehta T."/>
            <person name="Park D."/>
            <person name="Pearson M."/>
            <person name="Roberts A."/>
            <person name="Saif S."/>
            <person name="Shea T.D."/>
            <person name="Shenoy N."/>
            <person name="Sisk P."/>
            <person name="Stolte C."/>
            <person name="Sykes S.N."/>
            <person name="Walk T."/>
            <person name="White J."/>
            <person name="Yandava C."/>
            <person name="Straight P."/>
            <person name="Clardy J."/>
            <person name="Hung D."/>
            <person name="Kolter R."/>
            <person name="Mekalanos J."/>
            <person name="Walker S."/>
            <person name="Walsh C.T."/>
            <person name="Wieland B.L.C."/>
            <person name="Ilzarbe M."/>
            <person name="Galagan J."/>
            <person name="Nusbaum C."/>
            <person name="Birren B."/>
        </authorList>
    </citation>
    <scope>NUCLEOTIDE SEQUENCE [LARGE SCALE GENOMIC DNA]</scope>
    <source>
        <strain evidence="3">ATCC 14672 / DSM 40746 / JCM 4963 / KCTC 9882 / NRRL B-12104 / FH 1290</strain>
    </source>
</reference>
<protein>
    <submittedName>
        <fullName evidence="2">Predicted protein</fullName>
    </submittedName>
</protein>
<organism evidence="2 3">
    <name type="scientific">Streptomyces viridosporus (strain ATCC 14672 / DSM 40746 / JCM 4963 / KCTC 9882 / NRRL B-12104 / FH 1290)</name>
    <name type="common">Streptomyces ghanaensis</name>
    <dbReference type="NCBI Taxonomy" id="566461"/>
    <lineage>
        <taxon>Bacteria</taxon>
        <taxon>Bacillati</taxon>
        <taxon>Actinomycetota</taxon>
        <taxon>Actinomycetes</taxon>
        <taxon>Kitasatosporales</taxon>
        <taxon>Streptomycetaceae</taxon>
        <taxon>Streptomyces</taxon>
    </lineage>
</organism>
<evidence type="ECO:0000256" key="1">
    <source>
        <dbReference type="SAM" id="MobiDB-lite"/>
    </source>
</evidence>
<accession>D5ZX25</accession>
<feature type="region of interest" description="Disordered" evidence="1">
    <location>
        <begin position="31"/>
        <end position="66"/>
    </location>
</feature>
<evidence type="ECO:0000313" key="3">
    <source>
        <dbReference type="Proteomes" id="UP000003824"/>
    </source>
</evidence>
<gene>
    <name evidence="2" type="ORF">SSFG_00389</name>
</gene>
<dbReference type="AlphaFoldDB" id="D5ZX25"/>
<name>D5ZX25_STRV1</name>
<dbReference type="Proteomes" id="UP000003824">
    <property type="component" value="Unassembled WGS sequence"/>
</dbReference>
<proteinExistence type="predicted"/>
<evidence type="ECO:0000313" key="2">
    <source>
        <dbReference type="EMBL" id="EFE65135.2"/>
    </source>
</evidence>
<sequence>MIYEITQEIGLPSPFLVGIVPGPWRVTLPSLSPVSPGPSHAPSVRGRTREAGGRAAPRARIVERPP</sequence>
<dbReference type="EMBL" id="DS999641">
    <property type="protein sequence ID" value="EFE65135.2"/>
    <property type="molecule type" value="Genomic_DNA"/>
</dbReference>